<dbReference type="AlphaFoldDB" id="A0A842HM49"/>
<comment type="caution">
    <text evidence="1">The sequence shown here is derived from an EMBL/GenBank/DDBJ whole genome shotgun (WGS) entry which is preliminary data.</text>
</comment>
<organism evidence="1 2">
    <name type="scientific">Pusillimonas minor</name>
    <dbReference type="NCBI Taxonomy" id="2697024"/>
    <lineage>
        <taxon>Bacteria</taxon>
        <taxon>Pseudomonadati</taxon>
        <taxon>Pseudomonadota</taxon>
        <taxon>Betaproteobacteria</taxon>
        <taxon>Burkholderiales</taxon>
        <taxon>Alcaligenaceae</taxon>
        <taxon>Pusillimonas</taxon>
    </lineage>
</organism>
<accession>A0A842HM49</accession>
<keyword evidence="2" id="KW-1185">Reference proteome</keyword>
<dbReference type="InterPro" id="IPR010352">
    <property type="entry name" value="DUF945"/>
</dbReference>
<dbReference type="RefSeq" id="WP_185778452.1">
    <property type="nucleotide sequence ID" value="NZ_JACJUU010000001.1"/>
</dbReference>
<dbReference type="Proteomes" id="UP000545386">
    <property type="component" value="Unassembled WGS sequence"/>
</dbReference>
<sequence>MKKSVKLVGLVLVLAVAYGAASWYVGQRAQDVIESAVQTGNQNLGRIFGAEASTQPMQLSVSRYDRGLFSSHIIYSLKIVGQGGAVTEYLLGDRLEHGPFPLSAVRQGQFAPMLALSRASLVPNAATQAWFDSHKGDKPLDITTRVGFSGAGSTQATFAPVEHTSPDGMQVSFAGGDMTIEFSSGLDSATTRGSFPKLQVTNTTTDESVLVDTMVFDKTYQFAATDRNHVTQFKLNVQRLGLLAEKQEVLGLSDLSVTGNSSEQNNSFDGSARYDIASVAFSGKNLGKFAAGFQVGRLDLQALGALTRQYDDILAEQGLSEDDVPQLDHNDLLRLREHLFEALKSRPSLGVDPVVWDNGDGQSQFSVKADFVRPDIVYIDAPTEDILMQAIGTLDLSFSLNKSMMAKAYSQLAEDESSEAQANARARMLFDVYAGRLQRAGLAAYADGVLSSNIRYQDQQMVVNGQALSVAEFLQRGSLLLLQ</sequence>
<dbReference type="Pfam" id="PF06097">
    <property type="entry name" value="DUF945"/>
    <property type="match status" value="1"/>
</dbReference>
<gene>
    <name evidence="1" type="ORF">GTU67_01665</name>
</gene>
<reference evidence="1 2" key="1">
    <citation type="submission" date="2020-08" db="EMBL/GenBank/DDBJ databases">
        <title>Paraeoetvoesia sp. YC-7-48 draft genome sequence.</title>
        <authorList>
            <person name="Yao L."/>
        </authorList>
    </citation>
    <scope>NUCLEOTIDE SEQUENCE [LARGE SCALE GENOMIC DNA]</scope>
    <source>
        <strain evidence="2">YC-7-48</strain>
    </source>
</reference>
<evidence type="ECO:0000313" key="1">
    <source>
        <dbReference type="EMBL" id="MBC2768618.1"/>
    </source>
</evidence>
<evidence type="ECO:0000313" key="2">
    <source>
        <dbReference type="Proteomes" id="UP000545386"/>
    </source>
</evidence>
<dbReference type="EMBL" id="JACJUU010000001">
    <property type="protein sequence ID" value="MBC2768618.1"/>
    <property type="molecule type" value="Genomic_DNA"/>
</dbReference>
<name>A0A842HM49_9BURK</name>
<proteinExistence type="predicted"/>
<protein>
    <submittedName>
        <fullName evidence="1">YdgA family protein</fullName>
    </submittedName>
</protein>